<evidence type="ECO:0000259" key="4">
    <source>
        <dbReference type="Pfam" id="PF17853"/>
    </source>
</evidence>
<dbReference type="InterPro" id="IPR009057">
    <property type="entry name" value="Homeodomain-like_sf"/>
</dbReference>
<dbReference type="InterPro" id="IPR008599">
    <property type="entry name" value="Diacid_rec"/>
</dbReference>
<comment type="similarity">
    <text evidence="1">Belongs to the CdaR family.</text>
</comment>
<name>A0ABT2UR35_9BACL</name>
<evidence type="ECO:0000259" key="2">
    <source>
        <dbReference type="Pfam" id="PF05651"/>
    </source>
</evidence>
<dbReference type="InterPro" id="IPR051448">
    <property type="entry name" value="CdaR-like_regulators"/>
</dbReference>
<dbReference type="Gene3D" id="1.10.10.2840">
    <property type="entry name" value="PucR C-terminal helix-turn-helix domain"/>
    <property type="match status" value="1"/>
</dbReference>
<organism evidence="5 6">
    <name type="scientific">Paenibacillus baimaensis</name>
    <dbReference type="NCBI Taxonomy" id="2982185"/>
    <lineage>
        <taxon>Bacteria</taxon>
        <taxon>Bacillati</taxon>
        <taxon>Bacillota</taxon>
        <taxon>Bacilli</taxon>
        <taxon>Bacillales</taxon>
        <taxon>Paenibacillaceae</taxon>
        <taxon>Paenibacillus</taxon>
    </lineage>
</organism>
<dbReference type="Pfam" id="PF17853">
    <property type="entry name" value="GGDEF_2"/>
    <property type="match status" value="1"/>
</dbReference>
<evidence type="ECO:0000313" key="5">
    <source>
        <dbReference type="EMBL" id="MCU6797128.1"/>
    </source>
</evidence>
<feature type="domain" description="Putative sugar diacid recognition" evidence="2">
    <location>
        <begin position="2"/>
        <end position="133"/>
    </location>
</feature>
<keyword evidence="6" id="KW-1185">Reference proteome</keyword>
<reference evidence="5 6" key="1">
    <citation type="submission" date="2022-09" db="EMBL/GenBank/DDBJ databases">
        <authorList>
            <person name="Han X.L."/>
            <person name="Wang Q."/>
            <person name="Lu T."/>
        </authorList>
    </citation>
    <scope>NUCLEOTIDE SEQUENCE [LARGE SCALE GENOMIC DNA]</scope>
    <source>
        <strain evidence="5 6">WQ 127069</strain>
    </source>
</reference>
<dbReference type="InterPro" id="IPR042070">
    <property type="entry name" value="PucR_C-HTH_sf"/>
</dbReference>
<dbReference type="PANTHER" id="PTHR33744:SF15">
    <property type="entry name" value="CARBOHYDRATE DIACID REGULATOR"/>
    <property type="match status" value="1"/>
</dbReference>
<dbReference type="Proteomes" id="UP001652445">
    <property type="component" value="Unassembled WGS sequence"/>
</dbReference>
<dbReference type="InterPro" id="IPR025736">
    <property type="entry name" value="PucR_C-HTH_dom"/>
</dbReference>
<dbReference type="Pfam" id="PF05651">
    <property type="entry name" value="Diacid_rec"/>
    <property type="match status" value="1"/>
</dbReference>
<proteinExistence type="inferred from homology"/>
<evidence type="ECO:0000313" key="6">
    <source>
        <dbReference type="Proteomes" id="UP001652445"/>
    </source>
</evidence>
<sequence>MLTREMAEHIVRETMERLHRNINIMDTDGRIIASGDLSRLGERHMGAIEAIRSGKPLLINEANKELWKGSQCGINIPVWFHQHIVGVIGITGQADEVSELGALVKMTTELMLNQAFLLSEKEWRNRTKEIVIETLIQADFDAHKVDERLQLLRLQLQPPFTVIIVRTEFTLSYNDPLAAAIEDRLGGTQTLVGVLDTHRLFILLSTMNETRMNAMLERLSTELKPSRQQVQIGCSLQVSELTAVHIAYQEAEAALRHGSPAVPWNNYAGMEPQTIVHTSDADVKQRFVNRIFPDISEQSVRTLQIFFDCNLNIQEAAQALFVHRNTLIYRLKRIKELTGYDPQNFQDATALQMAIWIYDAKKTKE</sequence>
<accession>A0ABT2UR35</accession>
<dbReference type="EMBL" id="JAOQIO010000113">
    <property type="protein sequence ID" value="MCU6797128.1"/>
    <property type="molecule type" value="Genomic_DNA"/>
</dbReference>
<dbReference type="RefSeq" id="WP_262687944.1">
    <property type="nucleotide sequence ID" value="NZ_JAOQIO010000113.1"/>
</dbReference>
<comment type="caution">
    <text evidence="5">The sequence shown here is derived from an EMBL/GenBank/DDBJ whole genome shotgun (WGS) entry which is preliminary data.</text>
</comment>
<evidence type="ECO:0000259" key="3">
    <source>
        <dbReference type="Pfam" id="PF13556"/>
    </source>
</evidence>
<gene>
    <name evidence="5" type="ORF">OB236_33865</name>
</gene>
<dbReference type="PANTHER" id="PTHR33744">
    <property type="entry name" value="CARBOHYDRATE DIACID REGULATOR"/>
    <property type="match status" value="1"/>
</dbReference>
<dbReference type="Pfam" id="PF13556">
    <property type="entry name" value="HTH_30"/>
    <property type="match status" value="1"/>
</dbReference>
<dbReference type="InterPro" id="IPR041522">
    <property type="entry name" value="CdaR_GGDEF"/>
</dbReference>
<feature type="domain" description="CdaR GGDEF-like" evidence="4">
    <location>
        <begin position="144"/>
        <end position="256"/>
    </location>
</feature>
<dbReference type="SUPFAM" id="SSF46689">
    <property type="entry name" value="Homeodomain-like"/>
    <property type="match status" value="1"/>
</dbReference>
<evidence type="ECO:0000256" key="1">
    <source>
        <dbReference type="ARBA" id="ARBA00006754"/>
    </source>
</evidence>
<protein>
    <submittedName>
        <fullName evidence="5">Helix-turn-helix domain-containing protein</fullName>
    </submittedName>
</protein>
<feature type="domain" description="PucR C-terminal helix-turn-helix" evidence="3">
    <location>
        <begin position="300"/>
        <end position="355"/>
    </location>
</feature>